<feature type="domain" description="Piwi" evidence="3">
    <location>
        <begin position="489"/>
        <end position="801"/>
    </location>
</feature>
<evidence type="ECO:0000256" key="1">
    <source>
        <dbReference type="RuleBase" id="RU361178"/>
    </source>
</evidence>
<dbReference type="EMBL" id="CAUJNA010002446">
    <property type="protein sequence ID" value="CAJ1392952.1"/>
    <property type="molecule type" value="Genomic_DNA"/>
</dbReference>
<dbReference type="PANTHER" id="PTHR22891">
    <property type="entry name" value="EUKARYOTIC TRANSLATION INITIATION FACTOR 2C"/>
    <property type="match status" value="1"/>
</dbReference>
<evidence type="ECO:0000313" key="5">
    <source>
        <dbReference type="Proteomes" id="UP001178507"/>
    </source>
</evidence>
<dbReference type="Gene3D" id="3.30.420.10">
    <property type="entry name" value="Ribonuclease H-like superfamily/Ribonuclease H"/>
    <property type="match status" value="1"/>
</dbReference>
<protein>
    <recommendedName>
        <fullName evidence="6">Piwi domain-containing protein</fullName>
    </recommendedName>
</protein>
<evidence type="ECO:0000313" key="4">
    <source>
        <dbReference type="EMBL" id="CAJ1392952.1"/>
    </source>
</evidence>
<feature type="domain" description="PAZ" evidence="2">
    <location>
        <begin position="208"/>
        <end position="325"/>
    </location>
</feature>
<dbReference type="AlphaFoldDB" id="A0AA36N3E4"/>
<dbReference type="InterPro" id="IPR012337">
    <property type="entry name" value="RNaseH-like_sf"/>
</dbReference>
<evidence type="ECO:0008006" key="6">
    <source>
        <dbReference type="Google" id="ProtNLM"/>
    </source>
</evidence>
<comment type="caution">
    <text evidence="4">The sequence shown here is derived from an EMBL/GenBank/DDBJ whole genome shotgun (WGS) entry which is preliminary data.</text>
</comment>
<dbReference type="Gene3D" id="3.40.50.2300">
    <property type="match status" value="1"/>
</dbReference>
<dbReference type="SUPFAM" id="SSF101690">
    <property type="entry name" value="PAZ domain"/>
    <property type="match status" value="1"/>
</dbReference>
<comment type="similarity">
    <text evidence="1">Belongs to the argonaute family.</text>
</comment>
<organism evidence="4 5">
    <name type="scientific">Effrenium voratum</name>
    <dbReference type="NCBI Taxonomy" id="2562239"/>
    <lineage>
        <taxon>Eukaryota</taxon>
        <taxon>Sar</taxon>
        <taxon>Alveolata</taxon>
        <taxon>Dinophyceae</taxon>
        <taxon>Suessiales</taxon>
        <taxon>Symbiodiniaceae</taxon>
        <taxon>Effrenium</taxon>
    </lineage>
</organism>
<gene>
    <name evidence="4" type="ORF">EVOR1521_LOCUS17912</name>
</gene>
<dbReference type="PROSITE" id="PS50822">
    <property type="entry name" value="PIWI"/>
    <property type="match status" value="1"/>
</dbReference>
<dbReference type="PROSITE" id="PS50821">
    <property type="entry name" value="PAZ"/>
    <property type="match status" value="1"/>
</dbReference>
<dbReference type="Pfam" id="PF02170">
    <property type="entry name" value="PAZ"/>
    <property type="match status" value="1"/>
</dbReference>
<proteinExistence type="inferred from homology"/>
<name>A0AA36N3E4_9DINO</name>
<accession>A0AA36N3E4</accession>
<dbReference type="InterPro" id="IPR036397">
    <property type="entry name" value="RNaseH_sf"/>
</dbReference>
<keyword evidence="5" id="KW-1185">Reference proteome</keyword>
<dbReference type="SMART" id="SM00949">
    <property type="entry name" value="PAZ"/>
    <property type="match status" value="1"/>
</dbReference>
<dbReference type="SMART" id="SM00950">
    <property type="entry name" value="Piwi"/>
    <property type="match status" value="1"/>
</dbReference>
<dbReference type="GO" id="GO:0003723">
    <property type="term" value="F:RNA binding"/>
    <property type="evidence" value="ECO:0007669"/>
    <property type="project" value="InterPro"/>
</dbReference>
<evidence type="ECO:0000259" key="2">
    <source>
        <dbReference type="PROSITE" id="PS50821"/>
    </source>
</evidence>
<dbReference type="InterPro" id="IPR003100">
    <property type="entry name" value="PAZ_dom"/>
</dbReference>
<dbReference type="Pfam" id="PF02171">
    <property type="entry name" value="Piwi"/>
    <property type="match status" value="1"/>
</dbReference>
<sequence length="815" mass="92410">MFQDRYAPDDGIQLVETGHSGQSIKLRSNCFRLYWPKESFGIHHYRYQLSDPTVTPKVERSLLESAWPQLKSYLGPTFCVRAPGHIFTPATGEVKSGGGKVETFRLPLELQLEDGTNLEMKVTWAELIAPDEIHGDMGPASVVMNHIVNQLAASRNVQKVGKRHYDTTLEGAKGHHEVISAFSINMVASCVGPLMQLDVMHRPVGRKTLVDVISANMEGTDILQHQADKEIEKEWLRCCVSATVVTSYNNRPYRIKKVHFDKNPSHVFQMYEREARQFIEMSLEKYVEVHYNRKIHMKRQPLLEAFPEKASETVLLLPELCLPTGVNEEIRRDKNPLGEALKQLKVSPQERFNTIVRHAAALHSDAADLCHSWGCSIQKLPLEVEARQLEPLQVAFHEKHDKKSYSVEDGNFSRWLRNGLLCPVTIDNWLLLYPHADEPVLEIWLRSLKDIAKVAFGMALNEPRRRCVSDQRNELGAVLAEEVTPNTQLLLLLTPNRDGRKVYQLFKEIACCERPCISQVVRSDTIRKRQSIAAILSKVVLQINAKFFGALWHVIPREPEEKAFEEFRSVPFMVLGIDVYCTFDGQRWLGLVATLDRPCSQHFSMAALLDQQDWRGSLSLKLQQLFRDALLCFAQANAKVLPQNFLVYRASTDPKEWPQVEAQEVKALQTVFSSTSAAAGPNYAPKLTFITIAKRGNLRLFYPAPDLANLRNPEPGIVLDDPALCAGKVPSFYMISQAIVKGSAIPTHYSVLLQGDMTLDFIENFTHRLCLMYFNCSAAISLPAPVMYAKKLAFFVGTVVRKPPHKRLQRTLFYL</sequence>
<evidence type="ECO:0000259" key="3">
    <source>
        <dbReference type="PROSITE" id="PS50822"/>
    </source>
</evidence>
<reference evidence="4" key="1">
    <citation type="submission" date="2023-08" db="EMBL/GenBank/DDBJ databases">
        <authorList>
            <person name="Chen Y."/>
            <person name="Shah S."/>
            <person name="Dougan E. K."/>
            <person name="Thang M."/>
            <person name="Chan C."/>
        </authorList>
    </citation>
    <scope>NUCLEOTIDE SEQUENCE</scope>
</reference>
<dbReference type="Proteomes" id="UP001178507">
    <property type="component" value="Unassembled WGS sequence"/>
</dbReference>
<dbReference type="SUPFAM" id="SSF53098">
    <property type="entry name" value="Ribonuclease H-like"/>
    <property type="match status" value="1"/>
</dbReference>
<dbReference type="InterPro" id="IPR003165">
    <property type="entry name" value="Piwi"/>
</dbReference>
<dbReference type="Gene3D" id="2.170.260.10">
    <property type="entry name" value="paz domain"/>
    <property type="match status" value="1"/>
</dbReference>
<dbReference type="InterPro" id="IPR036085">
    <property type="entry name" value="PAZ_dom_sf"/>
</dbReference>